<dbReference type="Proteomes" id="UP000824120">
    <property type="component" value="Chromosome 6"/>
</dbReference>
<keyword evidence="2" id="KW-1185">Reference proteome</keyword>
<dbReference type="AlphaFoldDB" id="A0A9J5YLT3"/>
<organism evidence="1 2">
    <name type="scientific">Solanum commersonii</name>
    <name type="common">Commerson's wild potato</name>
    <name type="synonym">Commerson's nightshade</name>
    <dbReference type="NCBI Taxonomy" id="4109"/>
    <lineage>
        <taxon>Eukaryota</taxon>
        <taxon>Viridiplantae</taxon>
        <taxon>Streptophyta</taxon>
        <taxon>Embryophyta</taxon>
        <taxon>Tracheophyta</taxon>
        <taxon>Spermatophyta</taxon>
        <taxon>Magnoliopsida</taxon>
        <taxon>eudicotyledons</taxon>
        <taxon>Gunneridae</taxon>
        <taxon>Pentapetalae</taxon>
        <taxon>asterids</taxon>
        <taxon>lamiids</taxon>
        <taxon>Solanales</taxon>
        <taxon>Solanaceae</taxon>
        <taxon>Solanoideae</taxon>
        <taxon>Solaneae</taxon>
        <taxon>Solanum</taxon>
    </lineage>
</organism>
<comment type="caution">
    <text evidence="1">The sequence shown here is derived from an EMBL/GenBank/DDBJ whole genome shotgun (WGS) entry which is preliminary data.</text>
</comment>
<gene>
    <name evidence="1" type="ORF">H5410_031272</name>
</gene>
<dbReference type="EMBL" id="JACXVP010000006">
    <property type="protein sequence ID" value="KAG5599902.1"/>
    <property type="molecule type" value="Genomic_DNA"/>
</dbReference>
<reference evidence="1 2" key="1">
    <citation type="submission" date="2020-09" db="EMBL/GenBank/DDBJ databases">
        <title>De no assembly of potato wild relative species, Solanum commersonii.</title>
        <authorList>
            <person name="Cho K."/>
        </authorList>
    </citation>
    <scope>NUCLEOTIDE SEQUENCE [LARGE SCALE GENOMIC DNA]</scope>
    <source>
        <strain evidence="1">LZ3.2</strain>
        <tissue evidence="1">Leaf</tissue>
    </source>
</reference>
<evidence type="ECO:0000313" key="2">
    <source>
        <dbReference type="Proteomes" id="UP000824120"/>
    </source>
</evidence>
<sequence>MSLINSKISQTKEDNDDIKSYEKRYLINGLYFSGESYKIQSYYETILISTSSVEFQHFSAYNINENIISIEDWGISTMKERQISLNKIVMSFTY</sequence>
<evidence type="ECO:0000313" key="1">
    <source>
        <dbReference type="EMBL" id="KAG5599902.1"/>
    </source>
</evidence>
<accession>A0A9J5YLT3</accession>
<name>A0A9J5YLT3_SOLCO</name>
<proteinExistence type="predicted"/>
<protein>
    <submittedName>
        <fullName evidence="1">Uncharacterized protein</fullName>
    </submittedName>
</protein>